<evidence type="ECO:0000313" key="3">
    <source>
        <dbReference type="Proteomes" id="UP000192527"/>
    </source>
</evidence>
<organism evidence="2 3">
    <name type="scientific">Halobacillus mangrovi</name>
    <dbReference type="NCBI Taxonomy" id="402384"/>
    <lineage>
        <taxon>Bacteria</taxon>
        <taxon>Bacillati</taxon>
        <taxon>Bacillota</taxon>
        <taxon>Bacilli</taxon>
        <taxon>Bacillales</taxon>
        <taxon>Bacillaceae</taxon>
        <taxon>Halobacillus</taxon>
    </lineage>
</organism>
<evidence type="ECO:0000256" key="1">
    <source>
        <dbReference type="SAM" id="MobiDB-lite"/>
    </source>
</evidence>
<dbReference type="InterPro" id="IPR049644">
    <property type="entry name" value="GvpU-like"/>
</dbReference>
<dbReference type="AlphaFoldDB" id="A0A1W5ZT44"/>
<dbReference type="NCBIfam" id="NF041667">
    <property type="entry name" value="GvpU"/>
    <property type="match status" value="1"/>
</dbReference>
<sequence length="123" mass="13447">MDDLLLTFVKAANQHDFSLDITLNVNGALVTGTTVSAKKYLEAISRSLEDGNDVSQSISEKLSKASQSANESSQGEVRFVHLKDAQVYNGDSLPTPSEEKFYWRGKAEEVDGFFLGKIDAKEG</sequence>
<keyword evidence="3" id="KW-1185">Reference proteome</keyword>
<feature type="region of interest" description="Disordered" evidence="1">
    <location>
        <begin position="50"/>
        <end position="75"/>
    </location>
</feature>
<dbReference type="RefSeq" id="WP_085028941.1">
    <property type="nucleotide sequence ID" value="NZ_CP020772.1"/>
</dbReference>
<evidence type="ECO:0000313" key="2">
    <source>
        <dbReference type="EMBL" id="ARI76462.1"/>
    </source>
</evidence>
<dbReference type="OrthoDB" id="2404709at2"/>
<dbReference type="EMBL" id="CP020772">
    <property type="protein sequence ID" value="ARI76462.1"/>
    <property type="molecule type" value="Genomic_DNA"/>
</dbReference>
<accession>A0A1W5ZT44</accession>
<dbReference type="STRING" id="402384.HM131_06260"/>
<proteinExistence type="predicted"/>
<dbReference type="Proteomes" id="UP000192527">
    <property type="component" value="Chromosome"/>
</dbReference>
<gene>
    <name evidence="2" type="ORF">HM131_06260</name>
</gene>
<dbReference type="KEGG" id="hmn:HM131_06260"/>
<feature type="compositionally biased region" description="Polar residues" evidence="1">
    <location>
        <begin position="53"/>
        <end position="75"/>
    </location>
</feature>
<reference evidence="2 3" key="1">
    <citation type="submission" date="2017-04" db="EMBL/GenBank/DDBJ databases">
        <title>The whole genome sequencing and assembly of Halobacillus mangrovi strain.</title>
        <authorList>
            <person name="Lee S.-J."/>
            <person name="Park M.-K."/>
            <person name="Kim J.-Y."/>
            <person name="Lee Y.-J."/>
            <person name="Yi H."/>
            <person name="Bahn Y.-S."/>
            <person name="Kim J.F."/>
            <person name="Lee D.-W."/>
        </authorList>
    </citation>
    <scope>NUCLEOTIDE SEQUENCE [LARGE SCALE GENOMIC DNA]</scope>
    <source>
        <strain evidence="2 3">KTB 131</strain>
    </source>
</reference>
<protein>
    <submittedName>
        <fullName evidence="2">Gas vesicle protein GvpU</fullName>
    </submittedName>
</protein>
<name>A0A1W5ZT44_9BACI</name>